<dbReference type="Proteomes" id="UP000578077">
    <property type="component" value="Unassembled WGS sequence"/>
</dbReference>
<keyword evidence="5" id="KW-0233">DNA recombination</keyword>
<keyword evidence="9" id="KW-1185">Reference proteome</keyword>
<dbReference type="NCBIfam" id="NF040570">
    <property type="entry name" value="guided_TnpB"/>
    <property type="match status" value="1"/>
</dbReference>
<keyword evidence="3" id="KW-0815">Transposition</keyword>
<organism evidence="8 9">
    <name type="scientific">Streptomonospora salina</name>
    <dbReference type="NCBI Taxonomy" id="104205"/>
    <lineage>
        <taxon>Bacteria</taxon>
        <taxon>Bacillati</taxon>
        <taxon>Actinomycetota</taxon>
        <taxon>Actinomycetes</taxon>
        <taxon>Streptosporangiales</taxon>
        <taxon>Nocardiopsidaceae</taxon>
        <taxon>Streptomonospora</taxon>
    </lineage>
</organism>
<protein>
    <submittedName>
        <fullName evidence="8">Putative transposase</fullName>
    </submittedName>
</protein>
<dbReference type="InterPro" id="IPR051399">
    <property type="entry name" value="RNA-guided_DNA_endo/Transpos"/>
</dbReference>
<dbReference type="PANTHER" id="PTHR30405:SF25">
    <property type="entry name" value="RNA-GUIDED DNA ENDONUCLEASE INSQ-RELATED"/>
    <property type="match status" value="1"/>
</dbReference>
<evidence type="ECO:0000256" key="5">
    <source>
        <dbReference type="ARBA" id="ARBA00023172"/>
    </source>
</evidence>
<evidence type="ECO:0000259" key="7">
    <source>
        <dbReference type="Pfam" id="PF07282"/>
    </source>
</evidence>
<evidence type="ECO:0000256" key="3">
    <source>
        <dbReference type="ARBA" id="ARBA00022578"/>
    </source>
</evidence>
<dbReference type="InterPro" id="IPR001959">
    <property type="entry name" value="Transposase"/>
</dbReference>
<evidence type="ECO:0000313" key="9">
    <source>
        <dbReference type="Proteomes" id="UP000578077"/>
    </source>
</evidence>
<gene>
    <name evidence="8" type="ORF">HNR25_004471</name>
</gene>
<name>A0A841EK48_9ACTN</name>
<dbReference type="PANTHER" id="PTHR30405">
    <property type="entry name" value="TRANSPOSASE"/>
    <property type="match status" value="1"/>
</dbReference>
<accession>A0A841EK48</accession>
<dbReference type="AlphaFoldDB" id="A0A841EK48"/>
<dbReference type="GO" id="GO:0032196">
    <property type="term" value="P:transposition"/>
    <property type="evidence" value="ECO:0007669"/>
    <property type="project" value="UniProtKB-KW"/>
</dbReference>
<dbReference type="EMBL" id="JACHLY010000001">
    <property type="protein sequence ID" value="MBB6000720.1"/>
    <property type="molecule type" value="Genomic_DNA"/>
</dbReference>
<reference evidence="8 9" key="1">
    <citation type="submission" date="2020-08" db="EMBL/GenBank/DDBJ databases">
        <title>Sequencing the genomes of 1000 actinobacteria strains.</title>
        <authorList>
            <person name="Klenk H.-P."/>
        </authorList>
    </citation>
    <scope>NUCLEOTIDE SEQUENCE [LARGE SCALE GENOMIC DNA]</scope>
    <source>
        <strain evidence="8 9">DSM 44593</strain>
    </source>
</reference>
<feature type="domain" description="Cas12f1-like TNB" evidence="7">
    <location>
        <begin position="237"/>
        <end position="303"/>
    </location>
</feature>
<comment type="similarity">
    <text evidence="1">In the C-terminal section; belongs to the transposase 35 family.</text>
</comment>
<evidence type="ECO:0000256" key="1">
    <source>
        <dbReference type="ARBA" id="ARBA00008761"/>
    </source>
</evidence>
<dbReference type="InterPro" id="IPR010095">
    <property type="entry name" value="Cas12f1-like_TNB"/>
</dbReference>
<dbReference type="GO" id="GO:0006310">
    <property type="term" value="P:DNA recombination"/>
    <property type="evidence" value="ECO:0007669"/>
    <property type="project" value="UniProtKB-KW"/>
</dbReference>
<evidence type="ECO:0000259" key="6">
    <source>
        <dbReference type="Pfam" id="PF01385"/>
    </source>
</evidence>
<dbReference type="GO" id="GO:0003677">
    <property type="term" value="F:DNA binding"/>
    <property type="evidence" value="ECO:0007669"/>
    <property type="project" value="UniProtKB-KW"/>
</dbReference>
<sequence length="351" mass="38959">MSSAPLQQVLRHQHTAFANFFAGRAAYPRFKSRNGKQPAHDTRSAFRMRDGRLFLAKQQAPLAFVRSFDETDPAALDPTAVVVSREPDGRWYVAFAVEAEDPQPAPEAGSEVGIDLGVTDLATLSTGERIANPRHLERKARNLKRYRRRMARTTPGSANRNTAKKKAAAAHRKVRHARTDSLHRTTTRLVREHDVIAIEDLNVRGMTASAAGTVEAPGKRVRQKAGLNRSVLDAGLGEFRRQLEYKARHYGRTLIVVDRWYPGSKTCSHCGHVLDTLSLGTRRWTCPACRTRHDRDLNAAKNIRAAGRVAARERPPGEAWAPLGPRCANMRSLRSSHSRGGEYAGLAELAQ</sequence>
<feature type="domain" description="Probable transposase IS891/IS1136/IS1341" evidence="6">
    <location>
        <begin position="95"/>
        <end position="208"/>
    </location>
</feature>
<evidence type="ECO:0000256" key="4">
    <source>
        <dbReference type="ARBA" id="ARBA00023125"/>
    </source>
</evidence>
<comment type="caution">
    <text evidence="8">The sequence shown here is derived from an EMBL/GenBank/DDBJ whole genome shotgun (WGS) entry which is preliminary data.</text>
</comment>
<dbReference type="RefSeq" id="WP_312862686.1">
    <property type="nucleotide sequence ID" value="NZ_BAABKT010000038.1"/>
</dbReference>
<dbReference type="Pfam" id="PF01385">
    <property type="entry name" value="OrfB_IS605"/>
    <property type="match status" value="1"/>
</dbReference>
<evidence type="ECO:0000313" key="8">
    <source>
        <dbReference type="EMBL" id="MBB6000720.1"/>
    </source>
</evidence>
<comment type="similarity">
    <text evidence="2">In the N-terminal section; belongs to the transposase 2 family.</text>
</comment>
<dbReference type="NCBIfam" id="TIGR01766">
    <property type="entry name" value="IS200/IS605 family accessory protein TnpB-like domain"/>
    <property type="match status" value="1"/>
</dbReference>
<keyword evidence="4" id="KW-0238">DNA-binding</keyword>
<dbReference type="Pfam" id="PF07282">
    <property type="entry name" value="Cas12f1-like_TNB"/>
    <property type="match status" value="1"/>
</dbReference>
<proteinExistence type="inferred from homology"/>
<evidence type="ECO:0000256" key="2">
    <source>
        <dbReference type="ARBA" id="ARBA00011044"/>
    </source>
</evidence>